<name>A0A8D5JSY2_9BACT</name>
<dbReference type="PANTHER" id="PTHR37422:SF13">
    <property type="entry name" value="LIPOPOLYSACCHARIDE BIOSYNTHESIS PROTEIN PA4999-RELATED"/>
    <property type="match status" value="1"/>
</dbReference>
<sequence length="406" mass="45652">MISFFNRASIFSVIATCFFIPFSTAFTALFSTMAVLFWFLSGRFLNFPKILKNYPTALVSLLLFFLFIIGLLYSPAELSDALSNLKKYRELLFLPIVISLLDGRPGAKSNAINSFIAGCIFLMLVSFFMKFGIIPSDRYGNSLVYHITHSFFMALLAFWSAHRTADSKQYRYFWLCVTLAALANISYVAPGRIGMLVLIVLGLLFCTQRFSFRMQIAAVLILSGLCSALYYSSDNISSRINKAIAEVRAYEHEHGCSRTSMGMRLDWYIDCVTLFQKKPLFGYGTGGFAVAHDKLIKGTGVQRTDNPHNEYLFIAVQLGSVGLFLFLLLFFLALLKSSKMVRPDGWLLQGVVISMATGCLLNSFLYDSQQGHFFAFLAAVLLASSQRHSLTFFRTGENFRTISNKF</sequence>
<proteinExistence type="predicted"/>
<evidence type="ECO:0000256" key="2">
    <source>
        <dbReference type="ARBA" id="ARBA00022692"/>
    </source>
</evidence>
<feature type="transmembrane region" description="Helical" evidence="5">
    <location>
        <begin position="212"/>
        <end position="231"/>
    </location>
</feature>
<evidence type="ECO:0000313" key="8">
    <source>
        <dbReference type="Proteomes" id="UP000826725"/>
    </source>
</evidence>
<feature type="transmembrane region" description="Helical" evidence="5">
    <location>
        <begin position="143"/>
        <end position="160"/>
    </location>
</feature>
<feature type="transmembrane region" description="Helical" evidence="5">
    <location>
        <begin position="172"/>
        <end position="205"/>
    </location>
</feature>
<evidence type="ECO:0000256" key="3">
    <source>
        <dbReference type="ARBA" id="ARBA00022989"/>
    </source>
</evidence>
<feature type="domain" description="O-antigen ligase-related" evidence="6">
    <location>
        <begin position="177"/>
        <end position="327"/>
    </location>
</feature>
<reference evidence="7" key="1">
    <citation type="submission" date="2020-09" db="EMBL/GenBank/DDBJ databases">
        <title>Desulfogranum mesoprofundum gen. nov., sp. nov., a novel mesophilic, sulfate-reducing chemolithoautotroph isolated from a deep-sea hydrothermal vent chimney in the Suiyo Seamount.</title>
        <authorList>
            <person name="Hashimoto Y."/>
            <person name="Nakagawa S."/>
        </authorList>
    </citation>
    <scope>NUCLEOTIDE SEQUENCE</scope>
    <source>
        <strain evidence="7">KT2</strain>
    </source>
</reference>
<evidence type="ECO:0000256" key="5">
    <source>
        <dbReference type="SAM" id="Phobius"/>
    </source>
</evidence>
<accession>A0A8D5JSY2</accession>
<feature type="transmembrane region" description="Helical" evidence="5">
    <location>
        <begin position="311"/>
        <end position="334"/>
    </location>
</feature>
<dbReference type="KEGG" id="dbk:DGMP_32940"/>
<feature type="transmembrane region" description="Helical" evidence="5">
    <location>
        <begin position="346"/>
        <end position="366"/>
    </location>
</feature>
<organism evidence="7 8">
    <name type="scientific">Desulfomarina profundi</name>
    <dbReference type="NCBI Taxonomy" id="2772557"/>
    <lineage>
        <taxon>Bacteria</taxon>
        <taxon>Pseudomonadati</taxon>
        <taxon>Thermodesulfobacteriota</taxon>
        <taxon>Desulfobulbia</taxon>
        <taxon>Desulfobulbales</taxon>
        <taxon>Desulfobulbaceae</taxon>
        <taxon>Desulfomarina</taxon>
    </lineage>
</organism>
<feature type="transmembrane region" description="Helical" evidence="5">
    <location>
        <begin position="111"/>
        <end position="131"/>
    </location>
</feature>
<keyword evidence="2 5" id="KW-0812">Transmembrane</keyword>
<protein>
    <submittedName>
        <fullName evidence="7">O-antigen biosynthesis protein</fullName>
    </submittedName>
</protein>
<feature type="transmembrane region" description="Helical" evidence="5">
    <location>
        <begin position="12"/>
        <end position="41"/>
    </location>
</feature>
<keyword evidence="4 5" id="KW-0472">Membrane</keyword>
<evidence type="ECO:0000256" key="4">
    <source>
        <dbReference type="ARBA" id="ARBA00023136"/>
    </source>
</evidence>
<evidence type="ECO:0000313" key="7">
    <source>
        <dbReference type="EMBL" id="BCL62601.1"/>
    </source>
</evidence>
<comment type="subcellular location">
    <subcellularLocation>
        <location evidence="1">Membrane</location>
        <topology evidence="1">Multi-pass membrane protein</topology>
    </subcellularLocation>
</comment>
<dbReference type="AlphaFoldDB" id="A0A8D5JSY2"/>
<keyword evidence="3 5" id="KW-1133">Transmembrane helix</keyword>
<dbReference type="Proteomes" id="UP000826725">
    <property type="component" value="Chromosome"/>
</dbReference>
<evidence type="ECO:0000259" key="6">
    <source>
        <dbReference type="Pfam" id="PF04932"/>
    </source>
</evidence>
<dbReference type="InterPro" id="IPR051533">
    <property type="entry name" value="WaaL-like"/>
</dbReference>
<dbReference type="EMBL" id="AP024086">
    <property type="protein sequence ID" value="BCL62601.1"/>
    <property type="molecule type" value="Genomic_DNA"/>
</dbReference>
<dbReference type="Pfam" id="PF04932">
    <property type="entry name" value="Wzy_C"/>
    <property type="match status" value="1"/>
</dbReference>
<gene>
    <name evidence="7" type="ORF">DGMP_32940</name>
</gene>
<dbReference type="RefSeq" id="WP_228854936.1">
    <property type="nucleotide sequence ID" value="NZ_AP024086.1"/>
</dbReference>
<dbReference type="PANTHER" id="PTHR37422">
    <property type="entry name" value="TEICHURONIC ACID BIOSYNTHESIS PROTEIN TUAE"/>
    <property type="match status" value="1"/>
</dbReference>
<keyword evidence="8" id="KW-1185">Reference proteome</keyword>
<dbReference type="InterPro" id="IPR007016">
    <property type="entry name" value="O-antigen_ligase-rel_domated"/>
</dbReference>
<feature type="transmembrane region" description="Helical" evidence="5">
    <location>
        <begin position="53"/>
        <end position="73"/>
    </location>
</feature>
<evidence type="ECO:0000256" key="1">
    <source>
        <dbReference type="ARBA" id="ARBA00004141"/>
    </source>
</evidence>
<dbReference type="GO" id="GO:0016020">
    <property type="term" value="C:membrane"/>
    <property type="evidence" value="ECO:0007669"/>
    <property type="project" value="UniProtKB-SubCell"/>
</dbReference>